<gene>
    <name evidence="2" type="ORF">MATL_G00260550</name>
</gene>
<organism evidence="2 3">
    <name type="scientific">Megalops atlanticus</name>
    <name type="common">Tarpon</name>
    <name type="synonym">Clupea gigantea</name>
    <dbReference type="NCBI Taxonomy" id="7932"/>
    <lineage>
        <taxon>Eukaryota</taxon>
        <taxon>Metazoa</taxon>
        <taxon>Chordata</taxon>
        <taxon>Craniata</taxon>
        <taxon>Vertebrata</taxon>
        <taxon>Euteleostomi</taxon>
        <taxon>Actinopterygii</taxon>
        <taxon>Neopterygii</taxon>
        <taxon>Teleostei</taxon>
        <taxon>Elopiformes</taxon>
        <taxon>Megalopidae</taxon>
        <taxon>Megalops</taxon>
    </lineage>
</organism>
<sequence length="90" mass="10329">MPRRISSTRTRVEPGKRRRERRSSTFSRPLQSEKERKPYPDLSERSEREPLPSLFLTRDLHPEDSPASGLVTDPALAGSRERVAPPRPLP</sequence>
<keyword evidence="3" id="KW-1185">Reference proteome</keyword>
<dbReference type="AlphaFoldDB" id="A0A9D3SU23"/>
<evidence type="ECO:0000256" key="1">
    <source>
        <dbReference type="SAM" id="MobiDB-lite"/>
    </source>
</evidence>
<feature type="region of interest" description="Disordered" evidence="1">
    <location>
        <begin position="1"/>
        <end position="90"/>
    </location>
</feature>
<accession>A0A9D3SU23</accession>
<feature type="compositionally biased region" description="Basic and acidic residues" evidence="1">
    <location>
        <begin position="31"/>
        <end position="50"/>
    </location>
</feature>
<dbReference type="Proteomes" id="UP001046870">
    <property type="component" value="Chromosome 25"/>
</dbReference>
<evidence type="ECO:0000313" key="2">
    <source>
        <dbReference type="EMBL" id="KAG7454516.1"/>
    </source>
</evidence>
<dbReference type="EMBL" id="JAFDVH010000025">
    <property type="protein sequence ID" value="KAG7454516.1"/>
    <property type="molecule type" value="Genomic_DNA"/>
</dbReference>
<comment type="caution">
    <text evidence="2">The sequence shown here is derived from an EMBL/GenBank/DDBJ whole genome shotgun (WGS) entry which is preliminary data.</text>
</comment>
<protein>
    <submittedName>
        <fullName evidence="2">Uncharacterized protein</fullName>
    </submittedName>
</protein>
<name>A0A9D3SU23_MEGAT</name>
<evidence type="ECO:0000313" key="3">
    <source>
        <dbReference type="Proteomes" id="UP001046870"/>
    </source>
</evidence>
<proteinExistence type="predicted"/>
<reference evidence="2" key="1">
    <citation type="submission" date="2021-01" db="EMBL/GenBank/DDBJ databases">
        <authorList>
            <person name="Zahm M."/>
            <person name="Roques C."/>
            <person name="Cabau C."/>
            <person name="Klopp C."/>
            <person name="Donnadieu C."/>
            <person name="Jouanno E."/>
            <person name="Lampietro C."/>
            <person name="Louis A."/>
            <person name="Herpin A."/>
            <person name="Echchiki A."/>
            <person name="Berthelot C."/>
            <person name="Parey E."/>
            <person name="Roest-Crollius H."/>
            <person name="Braasch I."/>
            <person name="Postlethwait J."/>
            <person name="Bobe J."/>
            <person name="Montfort J."/>
            <person name="Bouchez O."/>
            <person name="Begum T."/>
            <person name="Mejri S."/>
            <person name="Adams A."/>
            <person name="Chen W.-J."/>
            <person name="Guiguen Y."/>
        </authorList>
    </citation>
    <scope>NUCLEOTIDE SEQUENCE</scope>
    <source>
        <strain evidence="2">YG-15Mar2019-1</strain>
        <tissue evidence="2">Brain</tissue>
    </source>
</reference>